<dbReference type="SUPFAM" id="SSF48371">
    <property type="entry name" value="ARM repeat"/>
    <property type="match status" value="2"/>
</dbReference>
<feature type="region of interest" description="Disordered" evidence="1">
    <location>
        <begin position="692"/>
        <end position="726"/>
    </location>
</feature>
<protein>
    <submittedName>
        <fullName evidence="2">Uncharacterized protein</fullName>
    </submittedName>
</protein>
<proteinExistence type="predicted"/>
<evidence type="ECO:0000313" key="2">
    <source>
        <dbReference type="EMBL" id="KAK0483577.1"/>
    </source>
</evidence>
<name>A0AA39PG05_9AGAR</name>
<dbReference type="AlphaFoldDB" id="A0AA39PG05"/>
<gene>
    <name evidence="2" type="ORF">IW261DRAFT_1463996</name>
</gene>
<reference evidence="2" key="1">
    <citation type="submission" date="2023-06" db="EMBL/GenBank/DDBJ databases">
        <authorList>
            <consortium name="Lawrence Berkeley National Laboratory"/>
            <person name="Ahrendt S."/>
            <person name="Sahu N."/>
            <person name="Indic B."/>
            <person name="Wong-Bajracharya J."/>
            <person name="Merenyi Z."/>
            <person name="Ke H.-M."/>
            <person name="Monk M."/>
            <person name="Kocsube S."/>
            <person name="Drula E."/>
            <person name="Lipzen A."/>
            <person name="Balint B."/>
            <person name="Henrissat B."/>
            <person name="Andreopoulos B."/>
            <person name="Martin F.M."/>
            <person name="Harder C.B."/>
            <person name="Rigling D."/>
            <person name="Ford K.L."/>
            <person name="Foster G.D."/>
            <person name="Pangilinan J."/>
            <person name="Papanicolaou A."/>
            <person name="Barry K."/>
            <person name="LaButti K."/>
            <person name="Viragh M."/>
            <person name="Koriabine M."/>
            <person name="Yan M."/>
            <person name="Riley R."/>
            <person name="Champramary S."/>
            <person name="Plett K.L."/>
            <person name="Tsai I.J."/>
            <person name="Slot J."/>
            <person name="Sipos G."/>
            <person name="Plett J."/>
            <person name="Nagy L.G."/>
            <person name="Grigoriev I.V."/>
        </authorList>
    </citation>
    <scope>NUCLEOTIDE SEQUENCE</scope>
    <source>
        <strain evidence="2">ICMP 16352</strain>
    </source>
</reference>
<keyword evidence="3" id="KW-1185">Reference proteome</keyword>
<dbReference type="InterPro" id="IPR040144">
    <property type="entry name" value="RAP1GDS1"/>
</dbReference>
<accession>A0AA39PG05</accession>
<dbReference type="Gene3D" id="1.25.10.10">
    <property type="entry name" value="Leucine-rich Repeat Variant"/>
    <property type="match status" value="1"/>
</dbReference>
<feature type="compositionally biased region" description="Low complexity" evidence="1">
    <location>
        <begin position="700"/>
        <end position="716"/>
    </location>
</feature>
<dbReference type="EMBL" id="JAUEPR010000006">
    <property type="protein sequence ID" value="KAK0483577.1"/>
    <property type="molecule type" value="Genomic_DNA"/>
</dbReference>
<sequence>MIDLSAVRCCTTQLHTTTTSLMPSPSSADLEVELSHLLSDVRGSNSTTSWERIAIVSQDLANALRTKDEHHDIHTALGRTSLCQTLTDLLGLELHDVHSSIPNDLYTRPVLEILRVGANLCRDHDDNRGALLGAGFLQAVISLLEGYAKLIPPPPQTEPLPLSIDHLKVARTAIGVLLNASLGFDAVKDKLVSMQVAGTVLKLSASVYPLGSWQRISLAEQTVESAQESWTIRSGLSNWAWRTVTELQYGKEEQFRQVFSPDILPFLTPPLMAFRHPSTSPPQTPFSPASQIYNTLIHSDFDVLEESCSLIESLSLDAEDVRLSLARGFYVPSEHSGVPCFRTILDFIEYGGYPASWATSDIITDGERNRMEKAFDICKAALVKAVVEVAGEDSKDELLWTESDPAQPGGQFVSRMVGWIKQYVSFMSSAGKDASDASALHRDDLVICASLSLGNLARREKHAKVLLSPPYSLAPVLASSYLLSPAIDIKLKHGIIGLLKHMAQASLSPDIHIPLCAAGIVQSVSRSGVWDEKTDKMGEVVQLSAIGVVKHMCGANVESTFALALPSPGPAGTPTGLSQIVSLLKRSDTVAVKSEGTRVLVNVIKSLWAVDAPGPHSPIENDTAQLKQRKRQAAIQSVLTQECTSALASLVAHSAKYPLLVNEGVVALSLLSTQKTGRPLILAALLAPFDLPSPPPTEPPSASTSSNSDVSSPTLTTPSTRGQLPTPRSAAEMLVAVLRNFDNPVNFPVEVRINVCSLLWQVGRYKGGEDISKLRAVTKPVLEQLVEDSPTPQGKEETLVDVAKKVLENWA</sequence>
<dbReference type="Proteomes" id="UP001175227">
    <property type="component" value="Unassembled WGS sequence"/>
</dbReference>
<dbReference type="InterPro" id="IPR016024">
    <property type="entry name" value="ARM-type_fold"/>
</dbReference>
<dbReference type="PANTHER" id="PTHR10957">
    <property type="entry name" value="RAP1 GTPASE-GDP DISSOCIATION STIMULATOR 1"/>
    <property type="match status" value="1"/>
</dbReference>
<organism evidence="2 3">
    <name type="scientific">Armillaria novae-zelandiae</name>
    <dbReference type="NCBI Taxonomy" id="153914"/>
    <lineage>
        <taxon>Eukaryota</taxon>
        <taxon>Fungi</taxon>
        <taxon>Dikarya</taxon>
        <taxon>Basidiomycota</taxon>
        <taxon>Agaricomycotina</taxon>
        <taxon>Agaricomycetes</taxon>
        <taxon>Agaricomycetidae</taxon>
        <taxon>Agaricales</taxon>
        <taxon>Marasmiineae</taxon>
        <taxon>Physalacriaceae</taxon>
        <taxon>Armillaria</taxon>
    </lineage>
</organism>
<evidence type="ECO:0000313" key="3">
    <source>
        <dbReference type="Proteomes" id="UP001175227"/>
    </source>
</evidence>
<dbReference type="InterPro" id="IPR011989">
    <property type="entry name" value="ARM-like"/>
</dbReference>
<feature type="non-terminal residue" evidence="2">
    <location>
        <position position="811"/>
    </location>
</feature>
<comment type="caution">
    <text evidence="2">The sequence shown here is derived from an EMBL/GenBank/DDBJ whole genome shotgun (WGS) entry which is preliminary data.</text>
</comment>
<evidence type="ECO:0000256" key="1">
    <source>
        <dbReference type="SAM" id="MobiDB-lite"/>
    </source>
</evidence>
<dbReference type="GO" id="GO:0005085">
    <property type="term" value="F:guanyl-nucleotide exchange factor activity"/>
    <property type="evidence" value="ECO:0007669"/>
    <property type="project" value="InterPro"/>
</dbReference>